<gene>
    <name evidence="2" type="ORF">PXEA_LOCUS4671</name>
</gene>
<dbReference type="AlphaFoldDB" id="A0A3S5A3U3"/>
<sequence>MQNSTLTRSADTAEVHNVPLASLNTSTIALNMLSLKNMETQIRISGLSQKDQSQVTTATIDERVDVAWPLTCEWTRSELLMEPNLSEKAREGVRSTLGTGTSSTVEASTHDRPPASVVKVDEDGDDLVQQKGRFAFQNGDFVRLVENSKLSDRERQIVAVREARGGGQASGAVYNDQIDGQPSLVRQNRQQSPTGLEGIKEARDGYCLVARPMANRRISEDKATPSVGPFTEFKAAPVKIPRPITGKHLELVRLACQV</sequence>
<evidence type="ECO:0000313" key="2">
    <source>
        <dbReference type="EMBL" id="VEL11231.1"/>
    </source>
</evidence>
<feature type="region of interest" description="Disordered" evidence="1">
    <location>
        <begin position="90"/>
        <end position="117"/>
    </location>
</feature>
<accession>A0A3S5A3U3</accession>
<name>A0A3S5A3U3_9PLAT</name>
<organism evidence="2 3">
    <name type="scientific">Protopolystoma xenopodis</name>
    <dbReference type="NCBI Taxonomy" id="117903"/>
    <lineage>
        <taxon>Eukaryota</taxon>
        <taxon>Metazoa</taxon>
        <taxon>Spiralia</taxon>
        <taxon>Lophotrochozoa</taxon>
        <taxon>Platyhelminthes</taxon>
        <taxon>Monogenea</taxon>
        <taxon>Polyopisthocotylea</taxon>
        <taxon>Polystomatidea</taxon>
        <taxon>Polystomatidae</taxon>
        <taxon>Protopolystoma</taxon>
    </lineage>
</organism>
<proteinExistence type="predicted"/>
<protein>
    <submittedName>
        <fullName evidence="2">Uncharacterized protein</fullName>
    </submittedName>
</protein>
<comment type="caution">
    <text evidence="2">The sequence shown here is derived from an EMBL/GenBank/DDBJ whole genome shotgun (WGS) entry which is preliminary data.</text>
</comment>
<evidence type="ECO:0000256" key="1">
    <source>
        <dbReference type="SAM" id="MobiDB-lite"/>
    </source>
</evidence>
<feature type="compositionally biased region" description="Polar residues" evidence="1">
    <location>
        <begin position="96"/>
        <end position="107"/>
    </location>
</feature>
<dbReference type="Proteomes" id="UP000784294">
    <property type="component" value="Unassembled WGS sequence"/>
</dbReference>
<evidence type="ECO:0000313" key="3">
    <source>
        <dbReference type="Proteomes" id="UP000784294"/>
    </source>
</evidence>
<keyword evidence="3" id="KW-1185">Reference proteome</keyword>
<dbReference type="EMBL" id="CAAALY010011230">
    <property type="protein sequence ID" value="VEL11231.1"/>
    <property type="molecule type" value="Genomic_DNA"/>
</dbReference>
<reference evidence="2" key="1">
    <citation type="submission" date="2018-11" db="EMBL/GenBank/DDBJ databases">
        <authorList>
            <consortium name="Pathogen Informatics"/>
        </authorList>
    </citation>
    <scope>NUCLEOTIDE SEQUENCE</scope>
</reference>